<protein>
    <submittedName>
        <fullName evidence="1">DUF1758 domain-containing protein</fullName>
    </submittedName>
</protein>
<dbReference type="SUPFAM" id="SSF56672">
    <property type="entry name" value="DNA/RNA polymerases"/>
    <property type="match status" value="1"/>
</dbReference>
<name>A0A8X6VJM0_TRICX</name>
<sequence length="426" mass="49159">MRILPEGRYEVELPWNSNLMNLCDNKELAWKRHEKMINKLKCGNFFDDYQNFFREWESMNIIERVPEIELNYKCHYLPHRPVIKLNSQTTKVRPVFDASASQRGKLFLNECLHKGVNLPEMIPDILDRFRMFLIGISADIEKAFLMLSVAPKDRDFLRFFSPGSEGQEIYGHCQVVFGVCSSLYLLNISLIHLLENCPTEFKEIAQKMKRSFYVDNLVCGVYNISELEHFIEQAKCIMNKGFFNLRGFESNVDCKNVDKHSGDTSVLGIIWNLDNDILKCCVDLEPLTCEGAYAACVFVRSIIDSKVNIVLARAKSRVAPLKPLIIPRLELMACNVGARLVNSLMKALNFPNLKITFWSDSTIALWWIKEQGNWSVFVSNRVKEIRLLTKTHSWKPVPGNMNPADLLSRGCYPYKLLKSKWWEGPA</sequence>
<organism evidence="1 2">
    <name type="scientific">Trichonephila clavipes</name>
    <name type="common">Golden silk orbweaver</name>
    <name type="synonym">Nephila clavipes</name>
    <dbReference type="NCBI Taxonomy" id="2585209"/>
    <lineage>
        <taxon>Eukaryota</taxon>
        <taxon>Metazoa</taxon>
        <taxon>Ecdysozoa</taxon>
        <taxon>Arthropoda</taxon>
        <taxon>Chelicerata</taxon>
        <taxon>Arachnida</taxon>
        <taxon>Araneae</taxon>
        <taxon>Araneomorphae</taxon>
        <taxon>Entelegynae</taxon>
        <taxon>Araneoidea</taxon>
        <taxon>Nephilidae</taxon>
        <taxon>Trichonephila</taxon>
    </lineage>
</organism>
<evidence type="ECO:0000313" key="1">
    <source>
        <dbReference type="EMBL" id="GFY08405.1"/>
    </source>
</evidence>
<dbReference type="Pfam" id="PF05380">
    <property type="entry name" value="Peptidase_A17"/>
    <property type="match status" value="1"/>
</dbReference>
<dbReference type="PANTHER" id="PTHR47331:SF5">
    <property type="entry name" value="RIBONUCLEASE H"/>
    <property type="match status" value="1"/>
</dbReference>
<dbReference type="Proteomes" id="UP000887159">
    <property type="component" value="Unassembled WGS sequence"/>
</dbReference>
<gene>
    <name evidence="1" type="primary">AVEN_87491_1</name>
    <name evidence="1" type="ORF">TNCV_1358111</name>
</gene>
<reference evidence="1" key="1">
    <citation type="submission" date="2020-08" db="EMBL/GenBank/DDBJ databases">
        <title>Multicomponent nature underlies the extraordinary mechanical properties of spider dragline silk.</title>
        <authorList>
            <person name="Kono N."/>
            <person name="Nakamura H."/>
            <person name="Mori M."/>
            <person name="Yoshida Y."/>
            <person name="Ohtoshi R."/>
            <person name="Malay A.D."/>
            <person name="Moran D.A.P."/>
            <person name="Tomita M."/>
            <person name="Numata K."/>
            <person name="Arakawa K."/>
        </authorList>
    </citation>
    <scope>NUCLEOTIDE SEQUENCE</scope>
</reference>
<evidence type="ECO:0000313" key="2">
    <source>
        <dbReference type="Proteomes" id="UP000887159"/>
    </source>
</evidence>
<keyword evidence="2" id="KW-1185">Reference proteome</keyword>
<dbReference type="InterPro" id="IPR008042">
    <property type="entry name" value="Retrotrans_Pao"/>
</dbReference>
<dbReference type="PANTHER" id="PTHR47331">
    <property type="entry name" value="PHD-TYPE DOMAIN-CONTAINING PROTEIN"/>
    <property type="match status" value="1"/>
</dbReference>
<dbReference type="InterPro" id="IPR043502">
    <property type="entry name" value="DNA/RNA_pol_sf"/>
</dbReference>
<dbReference type="EMBL" id="BMAU01021280">
    <property type="protein sequence ID" value="GFY08405.1"/>
    <property type="molecule type" value="Genomic_DNA"/>
</dbReference>
<comment type="caution">
    <text evidence="1">The sequence shown here is derived from an EMBL/GenBank/DDBJ whole genome shotgun (WGS) entry which is preliminary data.</text>
</comment>
<accession>A0A8X6VJM0</accession>
<proteinExistence type="predicted"/>
<dbReference type="GO" id="GO:0071897">
    <property type="term" value="P:DNA biosynthetic process"/>
    <property type="evidence" value="ECO:0007669"/>
    <property type="project" value="UniProtKB-ARBA"/>
</dbReference>
<dbReference type="AlphaFoldDB" id="A0A8X6VJM0"/>